<dbReference type="InParanoid" id="A0A0G4FLG7"/>
<dbReference type="InterPro" id="IPR003409">
    <property type="entry name" value="MORN"/>
</dbReference>
<dbReference type="EMBL" id="CDMY01000456">
    <property type="protein sequence ID" value="CEM14613.1"/>
    <property type="molecule type" value="Genomic_DNA"/>
</dbReference>
<dbReference type="Proteomes" id="UP000041254">
    <property type="component" value="Unassembled WGS sequence"/>
</dbReference>
<evidence type="ECO:0000313" key="5">
    <source>
        <dbReference type="Proteomes" id="UP000041254"/>
    </source>
</evidence>
<dbReference type="VEuPathDB" id="CryptoDB:Vbra_21415"/>
<dbReference type="AlphaFoldDB" id="A0A0G4FLG7"/>
<name>A0A0G4FLG7_VITBC</name>
<dbReference type="OrthoDB" id="294378at2759"/>
<evidence type="ECO:0000256" key="2">
    <source>
        <dbReference type="SAM" id="Coils"/>
    </source>
</evidence>
<protein>
    <submittedName>
        <fullName evidence="4">Uncharacterized protein</fullName>
    </submittedName>
</protein>
<dbReference type="Pfam" id="PF02493">
    <property type="entry name" value="MORN"/>
    <property type="match status" value="2"/>
</dbReference>
<proteinExistence type="predicted"/>
<dbReference type="PhylomeDB" id="A0A0G4FLG7"/>
<evidence type="ECO:0000313" key="4">
    <source>
        <dbReference type="EMBL" id="CEM14613.1"/>
    </source>
</evidence>
<keyword evidence="1" id="KW-0677">Repeat</keyword>
<keyword evidence="5" id="KW-1185">Reference proteome</keyword>
<accession>A0A0G4FLG7</accession>
<evidence type="ECO:0000256" key="3">
    <source>
        <dbReference type="SAM" id="MobiDB-lite"/>
    </source>
</evidence>
<feature type="coiled-coil region" evidence="2">
    <location>
        <begin position="11"/>
        <end position="38"/>
    </location>
</feature>
<sequence length="218" mass="24336">MDAGDLTQKLLAAQDEIINTLKRERDQAQAAYESEKRARLSEQQVKTALQAKIKKLPLEVTYDGQECYWLGPRRDGKADGMGTVVTRDCEKKLYVGDMREGVPHGQGTHTEDVSEAHFWYEGGWKEGKMHGKAEVELQEFGDAFDAPPLCEVIFSGEFEGGTATEGTLFPGPRTNPNAKWEAGGKLNGSAEDRLRNYFERHSSADLPDWLPLFPADDE</sequence>
<keyword evidence="2" id="KW-0175">Coiled coil</keyword>
<reference evidence="4 5" key="1">
    <citation type="submission" date="2014-11" db="EMBL/GenBank/DDBJ databases">
        <authorList>
            <person name="Zhu J."/>
            <person name="Qi W."/>
            <person name="Song R."/>
        </authorList>
    </citation>
    <scope>NUCLEOTIDE SEQUENCE [LARGE SCALE GENOMIC DNA]</scope>
</reference>
<gene>
    <name evidence="4" type="ORF">Vbra_21415</name>
</gene>
<organism evidence="4 5">
    <name type="scientific">Vitrella brassicaformis (strain CCMP3155)</name>
    <dbReference type="NCBI Taxonomy" id="1169540"/>
    <lineage>
        <taxon>Eukaryota</taxon>
        <taxon>Sar</taxon>
        <taxon>Alveolata</taxon>
        <taxon>Colpodellida</taxon>
        <taxon>Vitrellaceae</taxon>
        <taxon>Vitrella</taxon>
    </lineage>
</organism>
<feature type="region of interest" description="Disordered" evidence="3">
    <location>
        <begin position="165"/>
        <end position="186"/>
    </location>
</feature>
<dbReference type="SUPFAM" id="SSF82185">
    <property type="entry name" value="Histone H3 K4-specific methyltransferase SET7/9 N-terminal domain"/>
    <property type="match status" value="1"/>
</dbReference>
<dbReference type="Gene3D" id="2.20.110.10">
    <property type="entry name" value="Histone H3 K4-specific methyltransferase SET7/9 N-terminal domain"/>
    <property type="match status" value="1"/>
</dbReference>
<evidence type="ECO:0000256" key="1">
    <source>
        <dbReference type="ARBA" id="ARBA00022737"/>
    </source>
</evidence>